<dbReference type="SUPFAM" id="SSF90257">
    <property type="entry name" value="Myosin rod fragments"/>
    <property type="match status" value="1"/>
</dbReference>
<dbReference type="Proteomes" id="UP000558488">
    <property type="component" value="Unassembled WGS sequence"/>
</dbReference>
<reference evidence="2 3" key="1">
    <citation type="journal article" date="2020" name="Nature">
        <title>Six reference-quality genomes reveal evolution of bat adaptations.</title>
        <authorList>
            <person name="Jebb D."/>
            <person name="Huang Z."/>
            <person name="Pippel M."/>
            <person name="Hughes G.M."/>
            <person name="Lavrichenko K."/>
            <person name="Devanna P."/>
            <person name="Winkler S."/>
            <person name="Jermiin L.S."/>
            <person name="Skirmuntt E.C."/>
            <person name="Katzourakis A."/>
            <person name="Burkitt-Gray L."/>
            <person name="Ray D.A."/>
            <person name="Sullivan K.A.M."/>
            <person name="Roscito J.G."/>
            <person name="Kirilenko B.M."/>
            <person name="Davalos L.M."/>
            <person name="Corthals A.P."/>
            <person name="Power M.L."/>
            <person name="Jones G."/>
            <person name="Ransome R.D."/>
            <person name="Dechmann D.K.N."/>
            <person name="Locatelli A.G."/>
            <person name="Puechmaille S.J."/>
            <person name="Fedrigo O."/>
            <person name="Jarvis E.D."/>
            <person name="Hiller M."/>
            <person name="Vernes S.C."/>
            <person name="Myers E.W."/>
            <person name="Teeling E.C."/>
        </authorList>
    </citation>
    <scope>NUCLEOTIDE SEQUENCE [LARGE SCALE GENOMIC DNA]</scope>
    <source>
        <strain evidence="2">MPipKuh1</strain>
        <tissue evidence="2">Flight muscle</tissue>
    </source>
</reference>
<comment type="caution">
    <text evidence="2">The sequence shown here is derived from an EMBL/GenBank/DDBJ whole genome shotgun (WGS) entry which is preliminary data.</text>
</comment>
<dbReference type="EMBL" id="JACAGB010000002">
    <property type="protein sequence ID" value="KAF6382941.1"/>
    <property type="molecule type" value="Genomic_DNA"/>
</dbReference>
<organism evidence="2 3">
    <name type="scientific">Pipistrellus kuhlii</name>
    <name type="common">Kuhl's pipistrelle</name>
    <dbReference type="NCBI Taxonomy" id="59472"/>
    <lineage>
        <taxon>Eukaryota</taxon>
        <taxon>Metazoa</taxon>
        <taxon>Chordata</taxon>
        <taxon>Craniata</taxon>
        <taxon>Vertebrata</taxon>
        <taxon>Euteleostomi</taxon>
        <taxon>Mammalia</taxon>
        <taxon>Eutheria</taxon>
        <taxon>Laurasiatheria</taxon>
        <taxon>Chiroptera</taxon>
        <taxon>Yangochiroptera</taxon>
        <taxon>Vespertilionidae</taxon>
        <taxon>Pipistrellus</taxon>
    </lineage>
</organism>
<keyword evidence="3" id="KW-1185">Reference proteome</keyword>
<evidence type="ECO:0000313" key="2">
    <source>
        <dbReference type="EMBL" id="KAF6382941.1"/>
    </source>
</evidence>
<feature type="coiled-coil region" evidence="1">
    <location>
        <begin position="39"/>
        <end position="108"/>
    </location>
</feature>
<protein>
    <submittedName>
        <fullName evidence="2">Uncharacterized protein</fullName>
    </submittedName>
</protein>
<evidence type="ECO:0000256" key="1">
    <source>
        <dbReference type="SAM" id="Coils"/>
    </source>
</evidence>
<keyword evidence="1" id="KW-0175">Coiled coil</keyword>
<dbReference type="AlphaFoldDB" id="A0A7J8A962"/>
<evidence type="ECO:0000313" key="3">
    <source>
        <dbReference type="Proteomes" id="UP000558488"/>
    </source>
</evidence>
<name>A0A7J8A962_PIPKU</name>
<dbReference type="InterPro" id="IPR014751">
    <property type="entry name" value="XRCC4-like_C"/>
</dbReference>
<gene>
    <name evidence="2" type="ORF">mPipKuh1_011987</name>
</gene>
<dbReference type="Gene3D" id="1.20.5.370">
    <property type="match status" value="1"/>
</dbReference>
<proteinExistence type="predicted"/>
<sequence>MRWNSSLAVSEATKSLGQLQIEIKNTGLLSQKKKLEVDVVRMQEEAGEAMRSCRNAEEKAKNAAAEVANMSEELKKDQDANAHLEKMRNNMEQTIKDLQKRIDEAEQMALMGSRKQIQKLESRIGVGLDNHGVFPIPNSSPHCLE</sequence>
<accession>A0A7J8A962</accession>